<protein>
    <submittedName>
        <fullName evidence="2">Uncharacterized protein</fullName>
    </submittedName>
</protein>
<dbReference type="AlphaFoldDB" id="A0A371DQY2"/>
<proteinExistence type="predicted"/>
<dbReference type="EMBL" id="KZ857383">
    <property type="protein sequence ID" value="RDX54957.1"/>
    <property type="molecule type" value="Genomic_DNA"/>
</dbReference>
<feature type="region of interest" description="Disordered" evidence="1">
    <location>
        <begin position="1"/>
        <end position="38"/>
    </location>
</feature>
<evidence type="ECO:0000256" key="1">
    <source>
        <dbReference type="SAM" id="MobiDB-lite"/>
    </source>
</evidence>
<evidence type="ECO:0000313" key="3">
    <source>
        <dbReference type="Proteomes" id="UP000256964"/>
    </source>
</evidence>
<accession>A0A371DQY2</accession>
<organism evidence="2 3">
    <name type="scientific">Lentinus brumalis</name>
    <dbReference type="NCBI Taxonomy" id="2498619"/>
    <lineage>
        <taxon>Eukaryota</taxon>
        <taxon>Fungi</taxon>
        <taxon>Dikarya</taxon>
        <taxon>Basidiomycota</taxon>
        <taxon>Agaricomycotina</taxon>
        <taxon>Agaricomycetes</taxon>
        <taxon>Polyporales</taxon>
        <taxon>Polyporaceae</taxon>
        <taxon>Lentinus</taxon>
    </lineage>
</organism>
<keyword evidence="3" id="KW-1185">Reference proteome</keyword>
<reference evidence="2 3" key="1">
    <citation type="journal article" date="2018" name="Biotechnol. Biofuels">
        <title>Integrative visual omics of the white-rot fungus Polyporus brumalis exposes the biotechnological potential of its oxidative enzymes for delignifying raw plant biomass.</title>
        <authorList>
            <person name="Miyauchi S."/>
            <person name="Rancon A."/>
            <person name="Drula E."/>
            <person name="Hage H."/>
            <person name="Chaduli D."/>
            <person name="Favel A."/>
            <person name="Grisel S."/>
            <person name="Henrissat B."/>
            <person name="Herpoel-Gimbert I."/>
            <person name="Ruiz-Duenas F.J."/>
            <person name="Chevret D."/>
            <person name="Hainaut M."/>
            <person name="Lin J."/>
            <person name="Wang M."/>
            <person name="Pangilinan J."/>
            <person name="Lipzen A."/>
            <person name="Lesage-Meessen L."/>
            <person name="Navarro D."/>
            <person name="Riley R."/>
            <person name="Grigoriev I.V."/>
            <person name="Zhou S."/>
            <person name="Raouche S."/>
            <person name="Rosso M.N."/>
        </authorList>
    </citation>
    <scope>NUCLEOTIDE SEQUENCE [LARGE SCALE GENOMIC DNA]</scope>
    <source>
        <strain evidence="2 3">BRFM 1820</strain>
    </source>
</reference>
<name>A0A371DQY2_9APHY</name>
<sequence>MRSDRSDRLGQGGHSAASETTRLNRPAAASSARVHSGMARRAFRHFGRDKRHANGRKFAARGYLSARVQSERKPFGRLRSEVRRKVSSRRRYDAPFRPSEIRVCLPCGDPLSNCDRS</sequence>
<gene>
    <name evidence="2" type="ORF">OH76DRAFT_853308</name>
</gene>
<dbReference type="Proteomes" id="UP000256964">
    <property type="component" value="Unassembled WGS sequence"/>
</dbReference>
<evidence type="ECO:0000313" key="2">
    <source>
        <dbReference type="EMBL" id="RDX54957.1"/>
    </source>
</evidence>